<dbReference type="PANTHER" id="PTHR14218">
    <property type="entry name" value="PROTEASE S8 TRIPEPTIDYL PEPTIDASE I CLN2"/>
    <property type="match status" value="1"/>
</dbReference>
<dbReference type="PANTHER" id="PTHR14218:SF15">
    <property type="entry name" value="TRIPEPTIDYL-PEPTIDASE 1"/>
    <property type="match status" value="1"/>
</dbReference>
<evidence type="ECO:0000256" key="2">
    <source>
        <dbReference type="ARBA" id="ARBA00022801"/>
    </source>
</evidence>
<gene>
    <name evidence="5" type="ORF">MHPYR_140089</name>
</gene>
<dbReference type="EMBL" id="FLQS01000006">
    <property type="protein sequence ID" value="SBS72639.1"/>
    <property type="molecule type" value="Genomic_DNA"/>
</dbReference>
<evidence type="ECO:0000256" key="3">
    <source>
        <dbReference type="ARBA" id="ARBA00022825"/>
    </source>
</evidence>
<keyword evidence="1" id="KW-0645">Protease</keyword>
<reference evidence="5" key="1">
    <citation type="submission" date="2016-03" db="EMBL/GenBank/DDBJ databases">
        <authorList>
            <person name="Ploux O."/>
        </authorList>
    </citation>
    <scope>NUCLEOTIDE SEQUENCE</scope>
    <source>
        <strain evidence="5">UC10</strain>
    </source>
</reference>
<dbReference type="SUPFAM" id="SSF52743">
    <property type="entry name" value="Subtilisin-like"/>
    <property type="match status" value="1"/>
</dbReference>
<dbReference type="InterPro" id="IPR030400">
    <property type="entry name" value="Sedolisin_dom"/>
</dbReference>
<evidence type="ECO:0000313" key="5">
    <source>
        <dbReference type="EMBL" id="SBS72639.1"/>
    </source>
</evidence>
<dbReference type="SUPFAM" id="SSF54897">
    <property type="entry name" value="Protease propeptides/inhibitors"/>
    <property type="match status" value="1"/>
</dbReference>
<name>A0A1Y5P5P2_9MYCO</name>
<dbReference type="GO" id="GO:0008240">
    <property type="term" value="F:tripeptidyl-peptidase activity"/>
    <property type="evidence" value="ECO:0007669"/>
    <property type="project" value="TreeGrafter"/>
</dbReference>
<dbReference type="InterPro" id="IPR050819">
    <property type="entry name" value="Tripeptidyl-peptidase_I"/>
</dbReference>
<evidence type="ECO:0000259" key="4">
    <source>
        <dbReference type="PROSITE" id="PS51695"/>
    </source>
</evidence>
<dbReference type="InterPro" id="IPR036852">
    <property type="entry name" value="Peptidase_S8/S53_dom_sf"/>
</dbReference>
<organism evidence="5">
    <name type="scientific">uncultured Mycobacterium sp</name>
    <dbReference type="NCBI Taxonomy" id="171292"/>
    <lineage>
        <taxon>Bacteria</taxon>
        <taxon>Bacillati</taxon>
        <taxon>Actinomycetota</taxon>
        <taxon>Actinomycetes</taxon>
        <taxon>Mycobacteriales</taxon>
        <taxon>Mycobacteriaceae</taxon>
        <taxon>Mycobacterium</taxon>
        <taxon>environmental samples</taxon>
    </lineage>
</organism>
<feature type="domain" description="Peptidase S53" evidence="4">
    <location>
        <begin position="171"/>
        <end position="530"/>
    </location>
</feature>
<dbReference type="Gene3D" id="3.40.50.200">
    <property type="entry name" value="Peptidase S8/S53 domain"/>
    <property type="match status" value="1"/>
</dbReference>
<dbReference type="GO" id="GO:0006508">
    <property type="term" value="P:proteolysis"/>
    <property type="evidence" value="ECO:0007669"/>
    <property type="project" value="UniProtKB-KW"/>
</dbReference>
<protein>
    <submittedName>
        <fullName evidence="5">Kumamolisin</fullName>
    </submittedName>
</protein>
<proteinExistence type="predicted"/>
<dbReference type="PROSITE" id="PS51695">
    <property type="entry name" value="SEDOLISIN"/>
    <property type="match status" value="1"/>
</dbReference>
<dbReference type="GO" id="GO:0004252">
    <property type="term" value="F:serine-type endopeptidase activity"/>
    <property type="evidence" value="ECO:0007669"/>
    <property type="project" value="InterPro"/>
</dbReference>
<evidence type="ECO:0000256" key="1">
    <source>
        <dbReference type="ARBA" id="ARBA00022670"/>
    </source>
</evidence>
<dbReference type="InterPro" id="IPR023828">
    <property type="entry name" value="Peptidase_S8_Ser-AS"/>
</dbReference>
<dbReference type="CDD" id="cd04056">
    <property type="entry name" value="Peptidases_S53"/>
    <property type="match status" value="1"/>
</dbReference>
<sequence>MIGAHRLRALSVVGLLGVLTAAAVLVADLHRSSAPAEDGVISGPYASLLASSVDLGPAHTDRVQLTAALRDDSRPDLLMGWAVRQNLSVRWRPGDSWAILEGAPAAVSGAFDVDVHDYRGKRGQVFYASPQQPSVPQSLSVEVAGLGRILGYTPHRESKVWMLPLEVPDQGLNPSALLRTYNAMPLHEKGYTGKGTTVVVFAFDGFDQADLDTFATSFNLPKFTPDVVGGMPPARRGEATMDLEAVHAIAPDAKKVLVNARSTVEGDGSYEKIAKLMEDTERSYPGAVWSFSIGWGCDKLITAADLVPVRTALSAAHRSGTTAFDASGDLAGLDCKGGDEWSSPPSDNDVGLDAVASMPEMTDVGGTTVSTDANGVWLAEQSWFDPPLSQGTGGGVSALFERPDWQRELNVQGGAGKRLTPDISAVADPFTGVQIVFNQQLIIGGGTSLAAPIWAGLTALMNQYVVDKGGSLIGDINPILYTIAEGTPLPAFRDVVLGGNAVANAGPGYDLVTGLGTPNVENLAQNILVTQKVVDR</sequence>
<dbReference type="AlphaFoldDB" id="A0A1Y5P5P2"/>
<keyword evidence="2" id="KW-0378">Hydrolase</keyword>
<dbReference type="PROSITE" id="PS00138">
    <property type="entry name" value="SUBTILASE_SER"/>
    <property type="match status" value="1"/>
</dbReference>
<keyword evidence="3" id="KW-0720">Serine protease</keyword>
<accession>A0A1Y5P5P2</accession>